<feature type="non-terminal residue" evidence="1">
    <location>
        <position position="1"/>
    </location>
</feature>
<name>A0ABQ5K5R1_9EUKA</name>
<protein>
    <submittedName>
        <fullName evidence="1">Uncharacterized protein</fullName>
    </submittedName>
</protein>
<evidence type="ECO:0000313" key="1">
    <source>
        <dbReference type="EMBL" id="GKT27758.1"/>
    </source>
</evidence>
<reference evidence="1" key="1">
    <citation type="submission" date="2022-03" db="EMBL/GenBank/DDBJ databases">
        <title>Draft genome sequence of Aduncisulcus paluster, a free-living microaerophilic Fornicata.</title>
        <authorList>
            <person name="Yuyama I."/>
            <person name="Kume K."/>
            <person name="Tamura T."/>
            <person name="Inagaki Y."/>
            <person name="Hashimoto T."/>
        </authorList>
    </citation>
    <scope>NUCLEOTIDE SEQUENCE</scope>
    <source>
        <strain evidence="1">NY0171</strain>
    </source>
</reference>
<evidence type="ECO:0000313" key="2">
    <source>
        <dbReference type="Proteomes" id="UP001057375"/>
    </source>
</evidence>
<comment type="caution">
    <text evidence="1">The sequence shown here is derived from an EMBL/GenBank/DDBJ whole genome shotgun (WGS) entry which is preliminary data.</text>
</comment>
<proteinExistence type="predicted"/>
<sequence>GWLKESGAAYWPVKASRVLYQDGFRTEDGKAQLQNAAKDSDSVLKPVAKGRTNTNHITTCFEAYLQESTS</sequence>
<dbReference type="EMBL" id="BQXS01007444">
    <property type="protein sequence ID" value="GKT27758.1"/>
    <property type="molecule type" value="Genomic_DNA"/>
</dbReference>
<organism evidence="1 2">
    <name type="scientific">Aduncisulcus paluster</name>
    <dbReference type="NCBI Taxonomy" id="2918883"/>
    <lineage>
        <taxon>Eukaryota</taxon>
        <taxon>Metamonada</taxon>
        <taxon>Carpediemonas-like organisms</taxon>
        <taxon>Aduncisulcus</taxon>
    </lineage>
</organism>
<gene>
    <name evidence="1" type="ORF">ADUPG1_004780</name>
</gene>
<dbReference type="Proteomes" id="UP001057375">
    <property type="component" value="Unassembled WGS sequence"/>
</dbReference>
<keyword evidence="2" id="KW-1185">Reference proteome</keyword>
<accession>A0ABQ5K5R1</accession>